<gene>
    <name evidence="1" type="ORF">S01H1_26698</name>
</gene>
<dbReference type="Pfam" id="PF01244">
    <property type="entry name" value="Peptidase_M19"/>
    <property type="match status" value="1"/>
</dbReference>
<name>X0UGV9_9ZZZZ</name>
<evidence type="ECO:0008006" key="2">
    <source>
        <dbReference type="Google" id="ProtNLM"/>
    </source>
</evidence>
<evidence type="ECO:0000313" key="1">
    <source>
        <dbReference type="EMBL" id="GAF98531.1"/>
    </source>
</evidence>
<dbReference type="PROSITE" id="PS51365">
    <property type="entry name" value="RENAL_DIPEPTIDASE_2"/>
    <property type="match status" value="1"/>
</dbReference>
<dbReference type="GO" id="GO:0070573">
    <property type="term" value="F:metallodipeptidase activity"/>
    <property type="evidence" value="ECO:0007669"/>
    <property type="project" value="InterPro"/>
</dbReference>
<comment type="caution">
    <text evidence="1">The sequence shown here is derived from an EMBL/GenBank/DDBJ whole genome shotgun (WGS) entry which is preliminary data.</text>
</comment>
<dbReference type="EMBL" id="BARS01016195">
    <property type="protein sequence ID" value="GAF98531.1"/>
    <property type="molecule type" value="Genomic_DNA"/>
</dbReference>
<reference evidence="1" key="1">
    <citation type="journal article" date="2014" name="Front. Microbiol.">
        <title>High frequency of phylogenetically diverse reductive dehalogenase-homologous genes in deep subseafloor sedimentary metagenomes.</title>
        <authorList>
            <person name="Kawai M."/>
            <person name="Futagami T."/>
            <person name="Toyoda A."/>
            <person name="Takaki Y."/>
            <person name="Nishi S."/>
            <person name="Hori S."/>
            <person name="Arai W."/>
            <person name="Tsubouchi T."/>
            <person name="Morono Y."/>
            <person name="Uchiyama I."/>
            <person name="Ito T."/>
            <person name="Fujiyama A."/>
            <person name="Inagaki F."/>
            <person name="Takami H."/>
        </authorList>
    </citation>
    <scope>NUCLEOTIDE SEQUENCE</scope>
    <source>
        <strain evidence="1">Expedition CK06-06</strain>
    </source>
</reference>
<dbReference type="GO" id="GO:0006508">
    <property type="term" value="P:proteolysis"/>
    <property type="evidence" value="ECO:0007669"/>
    <property type="project" value="InterPro"/>
</dbReference>
<accession>X0UGV9</accession>
<dbReference type="InterPro" id="IPR032466">
    <property type="entry name" value="Metal_Hydrolase"/>
</dbReference>
<dbReference type="AlphaFoldDB" id="X0UGV9"/>
<dbReference type="PANTHER" id="PTHR10443">
    <property type="entry name" value="MICROSOMAL DIPEPTIDASE"/>
    <property type="match status" value="1"/>
</dbReference>
<dbReference type="Gene3D" id="3.20.20.140">
    <property type="entry name" value="Metal-dependent hydrolases"/>
    <property type="match status" value="1"/>
</dbReference>
<sequence>MNISDHARDLHDQAIIIDAHNDTLVLRLSRGETMDIGDRGERYHLDVPRALEGGLTCSFFMVGSSKLEQAMDLVDGTWQLVESHPDRVLLATSAGDIERAKAEGKLAIIGQLESCTCLSERPATLRNFYRLGVRVANLTHGEGGPGTAQGG</sequence>
<protein>
    <recommendedName>
        <fullName evidence="2">Membrane dipeptidase</fullName>
    </recommendedName>
</protein>
<dbReference type="SUPFAM" id="SSF51556">
    <property type="entry name" value="Metallo-dependent hydrolases"/>
    <property type="match status" value="1"/>
</dbReference>
<dbReference type="PANTHER" id="PTHR10443:SF12">
    <property type="entry name" value="DIPEPTIDASE"/>
    <property type="match status" value="1"/>
</dbReference>
<organism evidence="1">
    <name type="scientific">marine sediment metagenome</name>
    <dbReference type="NCBI Taxonomy" id="412755"/>
    <lineage>
        <taxon>unclassified sequences</taxon>
        <taxon>metagenomes</taxon>
        <taxon>ecological metagenomes</taxon>
    </lineage>
</organism>
<feature type="non-terminal residue" evidence="1">
    <location>
        <position position="151"/>
    </location>
</feature>
<dbReference type="InterPro" id="IPR008257">
    <property type="entry name" value="Pept_M19"/>
</dbReference>
<proteinExistence type="predicted"/>